<organism evidence="1 2">
    <name type="scientific">Myroides odoratus</name>
    <name type="common">Flavobacterium odoratum</name>
    <dbReference type="NCBI Taxonomy" id="256"/>
    <lineage>
        <taxon>Bacteria</taxon>
        <taxon>Pseudomonadati</taxon>
        <taxon>Bacteroidota</taxon>
        <taxon>Flavobacteriia</taxon>
        <taxon>Flavobacteriales</taxon>
        <taxon>Flavobacteriaceae</taxon>
        <taxon>Myroides</taxon>
    </lineage>
</organism>
<dbReference type="EMBL" id="UGQL01000001">
    <property type="protein sequence ID" value="STZ27328.1"/>
    <property type="molecule type" value="Genomic_DNA"/>
</dbReference>
<dbReference type="AlphaFoldDB" id="A0A378RKS8"/>
<dbReference type="Gene3D" id="3.40.630.30">
    <property type="match status" value="1"/>
</dbReference>
<reference evidence="1 2" key="1">
    <citation type="submission" date="2018-06" db="EMBL/GenBank/DDBJ databases">
        <authorList>
            <consortium name="Pathogen Informatics"/>
            <person name="Doyle S."/>
        </authorList>
    </citation>
    <scope>NUCLEOTIDE SEQUENCE [LARGE SCALE GENOMIC DNA]</scope>
    <source>
        <strain evidence="1 2">NCTC11179</strain>
    </source>
</reference>
<accession>A0A378RKS8</accession>
<evidence type="ECO:0008006" key="3">
    <source>
        <dbReference type="Google" id="ProtNLM"/>
    </source>
</evidence>
<dbReference type="CDD" id="cd04301">
    <property type="entry name" value="NAT_SF"/>
    <property type="match status" value="1"/>
</dbReference>
<dbReference type="InterPro" id="IPR016181">
    <property type="entry name" value="Acyl_CoA_acyltransferase"/>
</dbReference>
<keyword evidence="2" id="KW-1185">Reference proteome</keyword>
<proteinExistence type="predicted"/>
<dbReference type="Proteomes" id="UP000255024">
    <property type="component" value="Unassembled WGS sequence"/>
</dbReference>
<protein>
    <recommendedName>
        <fullName evidence="3">N-acetyltransferase domain-containing protein</fullName>
    </recommendedName>
</protein>
<evidence type="ECO:0000313" key="1">
    <source>
        <dbReference type="EMBL" id="STZ27328.1"/>
    </source>
</evidence>
<gene>
    <name evidence="1" type="ORF">NCTC11179_00863</name>
</gene>
<name>A0A378RKS8_MYROD</name>
<dbReference type="SUPFAM" id="SSF55729">
    <property type="entry name" value="Acyl-CoA N-acyltransferases (Nat)"/>
    <property type="match status" value="1"/>
</dbReference>
<evidence type="ECO:0000313" key="2">
    <source>
        <dbReference type="Proteomes" id="UP000255024"/>
    </source>
</evidence>
<dbReference type="RefSeq" id="WP_115090285.1">
    <property type="nucleotide sequence ID" value="NZ_CP068107.1"/>
</dbReference>
<sequence length="257" mass="30198">MNKDTSHFSFIRTSKTYLPQYDVLLEKVYAYSVWPEFILQDQVNLDYWEELYVEFPMYQFFMMDGQEVVGNGNCVPLSLTKEELAQLPDEGWDWALERAFLDQQAGKKPNTLCALQIGVNPAYQGKGISQYLVRFMKALAKEQQMDDFILPIRPTLKHRYPLQKMEDYVTWKNEKGQAFDPWIRTHEKNGATVIKVCAKAMYVEGNVQEWEQWTNRSFQTSGHYVIDFALNPIEIDLENNRGTYIEPNVWMKYNLGI</sequence>